<dbReference type="AlphaFoldDB" id="A0A6A6HL24"/>
<accession>A0A6A6HL24</accession>
<keyword evidence="2" id="KW-0472">Membrane</keyword>
<dbReference type="CDD" id="cd22997">
    <property type="entry name" value="GT_LH"/>
    <property type="match status" value="1"/>
</dbReference>
<evidence type="ECO:0000313" key="4">
    <source>
        <dbReference type="Proteomes" id="UP000800092"/>
    </source>
</evidence>
<dbReference type="OrthoDB" id="422736at2759"/>
<dbReference type="Proteomes" id="UP000800092">
    <property type="component" value="Unassembled WGS sequence"/>
</dbReference>
<dbReference type="PANTHER" id="PTHR36587:SF2">
    <property type="entry name" value="EXPRESSION SITE-ASSOCIATED GENE 3 (ESAG3)-LIKE PROTEIN"/>
    <property type="match status" value="1"/>
</dbReference>
<feature type="region of interest" description="Disordered" evidence="1">
    <location>
        <begin position="404"/>
        <end position="427"/>
    </location>
</feature>
<name>A0A6A6HL24_VIRVR</name>
<evidence type="ECO:0000256" key="2">
    <source>
        <dbReference type="SAM" id="Phobius"/>
    </source>
</evidence>
<evidence type="ECO:0000256" key="1">
    <source>
        <dbReference type="SAM" id="MobiDB-lite"/>
    </source>
</evidence>
<keyword evidence="2" id="KW-1133">Transmembrane helix</keyword>
<evidence type="ECO:0000313" key="3">
    <source>
        <dbReference type="EMBL" id="KAF2238170.1"/>
    </source>
</evidence>
<dbReference type="EMBL" id="ML991777">
    <property type="protein sequence ID" value="KAF2238170.1"/>
    <property type="molecule type" value="Genomic_DNA"/>
</dbReference>
<protein>
    <submittedName>
        <fullName evidence="3">Uncharacterized protein</fullName>
    </submittedName>
</protein>
<gene>
    <name evidence="3" type="ORF">EV356DRAFT_339006</name>
</gene>
<keyword evidence="2" id="KW-0812">Transmembrane</keyword>
<sequence length="546" mass="62617">MWENIQYTSLNGSRFGQQFRDAFTNKRRTRLGVAAIFLVLIIGFAWTRNDLRDRARDGYRNAVGAWKGTTPKRSQFHIYLPATEPHTHLCYSTLSARVNGYPTPTLGNWGYQGKIDGKSVKIIGFSDWLNGLDNTHDDDLVLLIDAYDIWFQLRPEVMINRYYDMIDAANSRARKRYKNVPELRNVETKVIFSAQKEWWPYEPWDPPTYVVPYSTLPSDFYGPDTDTVGIGEATWQKIRARWLNSGTIIGPVKDLRDIFARARKLLMDPKAKYPGMDQQVVAQIFGEQEYVREAKLASHPTIPQRLGFWWPEGEPPRVSVPDFHRTVYNLSATARYEYGMSLDYTGLLAPPTVSAEDDAVWLRHNDTSTFLGADVLGLPADHSHYPPSTRTHLAQDILRSRPPFADVRKQKSSSSRSSSSDRDSDSKSLHWMTVPLFTNLYSGIVPTMIHQNTHRYKGRLRDDTWNQMWFYPYARDLFTAAVTAPDEPVAVTRRGGETREWWSAYPEKGGVKTAEGLWVPWSRICNTTLFDFHDGQGEWISPQKGG</sequence>
<dbReference type="PANTHER" id="PTHR36587">
    <property type="entry name" value="EXPRESSION SITE-ASSOCIATED GENE 3 (ESAG3)-LIKE PROTEIN"/>
    <property type="match status" value="1"/>
</dbReference>
<feature type="transmembrane region" description="Helical" evidence="2">
    <location>
        <begin position="29"/>
        <end position="46"/>
    </location>
</feature>
<proteinExistence type="predicted"/>
<reference evidence="3" key="1">
    <citation type="journal article" date="2020" name="Stud. Mycol.">
        <title>101 Dothideomycetes genomes: a test case for predicting lifestyles and emergence of pathogens.</title>
        <authorList>
            <person name="Haridas S."/>
            <person name="Albert R."/>
            <person name="Binder M."/>
            <person name="Bloem J."/>
            <person name="Labutti K."/>
            <person name="Salamov A."/>
            <person name="Andreopoulos B."/>
            <person name="Baker S."/>
            <person name="Barry K."/>
            <person name="Bills G."/>
            <person name="Bluhm B."/>
            <person name="Cannon C."/>
            <person name="Castanera R."/>
            <person name="Culley D."/>
            <person name="Daum C."/>
            <person name="Ezra D."/>
            <person name="Gonzalez J."/>
            <person name="Henrissat B."/>
            <person name="Kuo A."/>
            <person name="Liang C."/>
            <person name="Lipzen A."/>
            <person name="Lutzoni F."/>
            <person name="Magnuson J."/>
            <person name="Mondo S."/>
            <person name="Nolan M."/>
            <person name="Ohm R."/>
            <person name="Pangilinan J."/>
            <person name="Park H.-J."/>
            <person name="Ramirez L."/>
            <person name="Alfaro M."/>
            <person name="Sun H."/>
            <person name="Tritt A."/>
            <person name="Yoshinaga Y."/>
            <person name="Zwiers L.-H."/>
            <person name="Turgeon B."/>
            <person name="Goodwin S."/>
            <person name="Spatafora J."/>
            <person name="Crous P."/>
            <person name="Grigoriev I."/>
        </authorList>
    </citation>
    <scope>NUCLEOTIDE SEQUENCE</scope>
    <source>
        <strain evidence="3">Tuck. ex Michener</strain>
    </source>
</reference>
<organism evidence="3 4">
    <name type="scientific">Viridothelium virens</name>
    <name type="common">Speckled blister lichen</name>
    <name type="synonym">Trypethelium virens</name>
    <dbReference type="NCBI Taxonomy" id="1048519"/>
    <lineage>
        <taxon>Eukaryota</taxon>
        <taxon>Fungi</taxon>
        <taxon>Dikarya</taxon>
        <taxon>Ascomycota</taxon>
        <taxon>Pezizomycotina</taxon>
        <taxon>Dothideomycetes</taxon>
        <taxon>Dothideomycetes incertae sedis</taxon>
        <taxon>Trypetheliales</taxon>
        <taxon>Trypetheliaceae</taxon>
        <taxon>Viridothelium</taxon>
    </lineage>
</organism>
<keyword evidence="4" id="KW-1185">Reference proteome</keyword>